<proteinExistence type="predicted"/>
<dbReference type="GO" id="GO:0032259">
    <property type="term" value="P:methylation"/>
    <property type="evidence" value="ECO:0007669"/>
    <property type="project" value="UniProtKB-KW"/>
</dbReference>
<sequence>MDLQIILGKLFANASSVGLKGVFQFVFDGQTAFWYEAAGQGGKGTGRHPAPDVSISVAAKDFMGIMAGQANVEALFANGRLKIDGNLGLATLLPQAISMMLRGASAPAVKANHRYPPRPRLSDALSARQAPLRNIERRPRSGLGLDEFRQRYMRHGTPVVISDALHDWPLFSIGRQASLELFADLQGITRHGDYVKKTFSTERDFRSTSMAEFVASLDAPATPSADGKPPAYMGNNILPTQLLEQIRYPDYFATSQFIPPRIWIGPKGTLTPLHRDDSDNLFAQVWGEKSFILAAPHYREALGCWATSPDGGLEGCDVDPRAPDPVRFPGSDAVHFMEVVLQAGDLLFLPEGWFHQVESLATSLSVNFWVDSGRGWSTSPIPELDALERPTTPA</sequence>
<evidence type="ECO:0000313" key="3">
    <source>
        <dbReference type="Proteomes" id="UP000263595"/>
    </source>
</evidence>
<feature type="domain" description="JmjC" evidence="1">
    <location>
        <begin position="238"/>
        <end position="385"/>
    </location>
</feature>
<dbReference type="Gene3D" id="3.30.1050.10">
    <property type="entry name" value="SCP2 sterol-binding domain"/>
    <property type="match status" value="1"/>
</dbReference>
<dbReference type="InterPro" id="IPR003347">
    <property type="entry name" value="JmjC_dom"/>
</dbReference>
<dbReference type="Pfam" id="PF02036">
    <property type="entry name" value="SCP2"/>
    <property type="match status" value="1"/>
</dbReference>
<dbReference type="GO" id="GO:0008168">
    <property type="term" value="F:methyltransferase activity"/>
    <property type="evidence" value="ECO:0007669"/>
    <property type="project" value="UniProtKB-KW"/>
</dbReference>
<protein>
    <submittedName>
        <fullName evidence="2">Lysine-specific demethylase 8</fullName>
        <ecNumber evidence="2">1.14.11.27</ecNumber>
    </submittedName>
</protein>
<dbReference type="AlphaFoldDB" id="A0A383RUW4"/>
<keyword evidence="2" id="KW-0808">Transferase</keyword>
<dbReference type="Gene3D" id="2.60.120.650">
    <property type="entry name" value="Cupin"/>
    <property type="match status" value="1"/>
</dbReference>
<accession>A0A383RUW4</accession>
<dbReference type="SUPFAM" id="SSF51197">
    <property type="entry name" value="Clavaminate synthase-like"/>
    <property type="match status" value="1"/>
</dbReference>
<keyword evidence="2" id="KW-0560">Oxidoreductase</keyword>
<dbReference type="EMBL" id="UNOZ01000018">
    <property type="protein sequence ID" value="SYX90444.1"/>
    <property type="molecule type" value="Genomic_DNA"/>
</dbReference>
<dbReference type="SUPFAM" id="SSF55718">
    <property type="entry name" value="SCP-like"/>
    <property type="match status" value="1"/>
</dbReference>
<dbReference type="PROSITE" id="PS51184">
    <property type="entry name" value="JMJC"/>
    <property type="match status" value="1"/>
</dbReference>
<dbReference type="RefSeq" id="WP_119141688.1">
    <property type="nucleotide sequence ID" value="NZ_CBCSFL010000079.1"/>
</dbReference>
<evidence type="ECO:0000313" key="2">
    <source>
        <dbReference type="EMBL" id="SYX90444.1"/>
    </source>
</evidence>
<dbReference type="InterPro" id="IPR036527">
    <property type="entry name" value="SCP2_sterol-bd_dom_sf"/>
</dbReference>
<name>A0A383RUW4_9PSED</name>
<dbReference type="Proteomes" id="UP000263595">
    <property type="component" value="Unassembled WGS sequence"/>
</dbReference>
<dbReference type="PANTHER" id="PTHR12461:SF105">
    <property type="entry name" value="HYPOXIA-INDUCIBLE FACTOR 1-ALPHA INHIBITOR"/>
    <property type="match status" value="1"/>
</dbReference>
<keyword evidence="2" id="KW-0489">Methyltransferase</keyword>
<dbReference type="Pfam" id="PF13621">
    <property type="entry name" value="Cupin_8"/>
    <property type="match status" value="1"/>
</dbReference>
<gene>
    <name evidence="2" type="primary">kdm8</name>
    <name evidence="2" type="ORF">CCOS865_02711</name>
</gene>
<dbReference type="PANTHER" id="PTHR12461">
    <property type="entry name" value="HYPOXIA-INDUCIBLE FACTOR 1 ALPHA INHIBITOR-RELATED"/>
    <property type="match status" value="1"/>
</dbReference>
<dbReference type="InterPro" id="IPR041667">
    <property type="entry name" value="Cupin_8"/>
</dbReference>
<evidence type="ECO:0000259" key="1">
    <source>
        <dbReference type="PROSITE" id="PS51184"/>
    </source>
</evidence>
<keyword evidence="3" id="KW-1185">Reference proteome</keyword>
<dbReference type="InterPro" id="IPR003033">
    <property type="entry name" value="SCP2_sterol-bd_dom"/>
</dbReference>
<reference evidence="3" key="1">
    <citation type="submission" date="2018-08" db="EMBL/GenBank/DDBJ databases">
        <authorList>
            <person name="Blom J."/>
        </authorList>
    </citation>
    <scope>NUCLEOTIDE SEQUENCE [LARGE SCALE GENOMIC DNA]</scope>
    <source>
        <strain evidence="3">CCOS 865</strain>
    </source>
</reference>
<dbReference type="EC" id="1.14.11.27" evidence="2"/>
<dbReference type="GO" id="GO:0140680">
    <property type="term" value="F:histone H3K36me/H3K36me2 demethylase activity"/>
    <property type="evidence" value="ECO:0007669"/>
    <property type="project" value="UniProtKB-EC"/>
</dbReference>
<dbReference type="OrthoDB" id="479699at2"/>
<dbReference type="SMART" id="SM00558">
    <property type="entry name" value="JmjC"/>
    <property type="match status" value="1"/>
</dbReference>
<organism evidence="2 3">
    <name type="scientific">Pseudomonas reidholzensis</name>
    <dbReference type="NCBI Taxonomy" id="1785162"/>
    <lineage>
        <taxon>Bacteria</taxon>
        <taxon>Pseudomonadati</taxon>
        <taxon>Pseudomonadota</taxon>
        <taxon>Gammaproteobacteria</taxon>
        <taxon>Pseudomonadales</taxon>
        <taxon>Pseudomonadaceae</taxon>
        <taxon>Pseudomonas</taxon>
    </lineage>
</organism>